<evidence type="ECO:0000313" key="7">
    <source>
        <dbReference type="EnsemblMetazoa" id="PHUM569560-PA"/>
    </source>
</evidence>
<dbReference type="OMA" id="FMEHEVI"/>
<dbReference type="Gene3D" id="3.40.50.1820">
    <property type="entry name" value="alpha/beta hydrolase"/>
    <property type="match status" value="1"/>
</dbReference>
<dbReference type="STRING" id="121224.E0W148"/>
<keyword evidence="2" id="KW-0719">Serine esterase</keyword>
<feature type="domain" description="Carboxylesterase type B" evidence="5">
    <location>
        <begin position="6"/>
        <end position="337"/>
    </location>
</feature>
<comment type="similarity">
    <text evidence="1">Belongs to the type-B carboxylesterase/lipase family.</text>
</comment>
<keyword evidence="4" id="KW-0325">Glycoprotein</keyword>
<dbReference type="InterPro" id="IPR029058">
    <property type="entry name" value="AB_hydrolase_fold"/>
</dbReference>
<dbReference type="EnsemblMetazoa" id="PHUM569560-RA">
    <property type="protein sequence ID" value="PHUM569560-PA"/>
    <property type="gene ID" value="PHUM569560"/>
</dbReference>
<dbReference type="PANTHER" id="PTHR43142">
    <property type="entry name" value="CARBOXYLIC ESTER HYDROLASE"/>
    <property type="match status" value="1"/>
</dbReference>
<evidence type="ECO:0000259" key="5">
    <source>
        <dbReference type="Pfam" id="PF00135"/>
    </source>
</evidence>
<dbReference type="CTD" id="8234873"/>
<dbReference type="RefSeq" id="XP_002432092.1">
    <property type="nucleotide sequence ID" value="XM_002432047.1"/>
</dbReference>
<name>E0W148_PEDHC</name>
<evidence type="ECO:0000256" key="2">
    <source>
        <dbReference type="ARBA" id="ARBA00022487"/>
    </source>
</evidence>
<dbReference type="EMBL" id="AAZO01006918">
    <property type="status" value="NOT_ANNOTATED_CDS"/>
    <property type="molecule type" value="Genomic_DNA"/>
</dbReference>
<evidence type="ECO:0000313" key="8">
    <source>
        <dbReference type="Proteomes" id="UP000009046"/>
    </source>
</evidence>
<dbReference type="PROSITE" id="PS00941">
    <property type="entry name" value="CARBOXYLESTERASE_B_2"/>
    <property type="match status" value="1"/>
</dbReference>
<dbReference type="GeneID" id="8234873"/>
<evidence type="ECO:0000313" key="6">
    <source>
        <dbReference type="EMBL" id="EEB19354.1"/>
    </source>
</evidence>
<accession>E0W148</accession>
<dbReference type="InterPro" id="IPR019819">
    <property type="entry name" value="Carboxylesterase_B_CS"/>
</dbReference>
<organism>
    <name type="scientific">Pediculus humanus subsp. corporis</name>
    <name type="common">Body louse</name>
    <dbReference type="NCBI Taxonomy" id="121224"/>
    <lineage>
        <taxon>Eukaryota</taxon>
        <taxon>Metazoa</taxon>
        <taxon>Ecdysozoa</taxon>
        <taxon>Arthropoda</taxon>
        <taxon>Hexapoda</taxon>
        <taxon>Insecta</taxon>
        <taxon>Pterygota</taxon>
        <taxon>Neoptera</taxon>
        <taxon>Paraneoptera</taxon>
        <taxon>Psocodea</taxon>
        <taxon>Troctomorpha</taxon>
        <taxon>Phthiraptera</taxon>
        <taxon>Anoplura</taxon>
        <taxon>Pediculidae</taxon>
        <taxon>Pediculus</taxon>
    </lineage>
</organism>
<dbReference type="SUPFAM" id="SSF53474">
    <property type="entry name" value="alpha/beta-Hydrolases"/>
    <property type="match status" value="1"/>
</dbReference>
<protein>
    <submittedName>
        <fullName evidence="6">Esterase FE4, putative</fullName>
        <ecNumber evidence="6">3.1.1.1</ecNumber>
    </submittedName>
</protein>
<dbReference type="PANTHER" id="PTHR43142:SF1">
    <property type="entry name" value="CARBOXYLIC ESTER HYDROLASE"/>
    <property type="match status" value="1"/>
</dbReference>
<gene>
    <name evidence="7" type="primary">8234873</name>
    <name evidence="6" type="ORF">Phum_PHUM569560</name>
</gene>
<proteinExistence type="inferred from homology"/>
<keyword evidence="3 6" id="KW-0378">Hydrolase</keyword>
<dbReference type="AlphaFoldDB" id="E0W148"/>
<dbReference type="Proteomes" id="UP000009046">
    <property type="component" value="Unassembled WGS sequence"/>
</dbReference>
<reference evidence="6" key="1">
    <citation type="submission" date="2007-04" db="EMBL/GenBank/DDBJ databases">
        <title>Annotation of Pediculus humanus corporis strain USDA.</title>
        <authorList>
            <person name="Kirkness E."/>
            <person name="Hannick L."/>
            <person name="Hass B."/>
            <person name="Bruggner R."/>
            <person name="Lawson D."/>
            <person name="Bidwell S."/>
            <person name="Joardar V."/>
            <person name="Caler E."/>
            <person name="Walenz B."/>
            <person name="Inman J."/>
            <person name="Schobel S."/>
            <person name="Galinsky K."/>
            <person name="Amedeo P."/>
            <person name="Strausberg R."/>
        </authorList>
    </citation>
    <scope>NUCLEOTIDE SEQUENCE</scope>
    <source>
        <strain evidence="6">USDA</strain>
    </source>
</reference>
<evidence type="ECO:0000256" key="4">
    <source>
        <dbReference type="ARBA" id="ARBA00023180"/>
    </source>
</evidence>
<dbReference type="HOGENOM" id="CLU_006586_13_2_1"/>
<dbReference type="EMBL" id="DS235866">
    <property type="protein sequence ID" value="EEB19354.1"/>
    <property type="molecule type" value="Genomic_DNA"/>
</dbReference>
<reference evidence="6" key="2">
    <citation type="submission" date="2007-04" db="EMBL/GenBank/DDBJ databases">
        <title>The genome of the human body louse.</title>
        <authorList>
            <consortium name="The Human Body Louse Genome Consortium"/>
            <person name="Kirkness E."/>
            <person name="Walenz B."/>
            <person name="Hass B."/>
            <person name="Bruggner R."/>
            <person name="Strausberg R."/>
        </authorList>
    </citation>
    <scope>NUCLEOTIDE SEQUENCE</scope>
    <source>
        <strain evidence="6">USDA</strain>
    </source>
</reference>
<evidence type="ECO:0000256" key="3">
    <source>
        <dbReference type="ARBA" id="ARBA00022801"/>
    </source>
</evidence>
<dbReference type="EC" id="3.1.1.1" evidence="6"/>
<sequence>MSSEEIIVEISDGFLRGKKCISVRNNFPYFSFQGIPYAQPPVGNLRFKAPLPVKPWTGVRNALVEGANSPCFFLLFNSPEIKRDEDCLFLNVYTPEIPSETKKEQLPVIFWIHGGAFCAGSGDSDLYGPDYLVTENVVIVTCNYRLGPLGFLSLQSKEYPGNNGLKDIILALKWCRTNISKFSGDANNVTICGESAGGAAVHYLTMSKPASGLFHKAIIQSGVASNCWAISKNPRKSAFKLGEILGFKTEDDDDGQLLLNFLKDVKVESLIEKSGQILKLIEPNEHFFENAFCPCIEPETDDAVLTMHPEDFYKNGGTINVPVIIGSTDLEGLILLVLNRK</sequence>
<dbReference type="VEuPathDB" id="VectorBase:PHUM569560"/>
<keyword evidence="8" id="KW-1185">Reference proteome</keyword>
<dbReference type="Pfam" id="PF00135">
    <property type="entry name" value="COesterase"/>
    <property type="match status" value="1"/>
</dbReference>
<dbReference type="OrthoDB" id="19653at2759"/>
<dbReference type="InterPro" id="IPR002018">
    <property type="entry name" value="CarbesteraseB"/>
</dbReference>
<dbReference type="GO" id="GO:0106435">
    <property type="term" value="F:carboxylesterase activity"/>
    <property type="evidence" value="ECO:0007669"/>
    <property type="project" value="UniProtKB-EC"/>
</dbReference>
<reference evidence="7" key="3">
    <citation type="submission" date="2020-05" db="UniProtKB">
        <authorList>
            <consortium name="EnsemblMetazoa"/>
        </authorList>
    </citation>
    <scope>IDENTIFICATION</scope>
    <source>
        <strain evidence="7">USDA</strain>
    </source>
</reference>
<evidence type="ECO:0000256" key="1">
    <source>
        <dbReference type="ARBA" id="ARBA00005964"/>
    </source>
</evidence>
<dbReference type="eggNOG" id="KOG1516">
    <property type="taxonomic scope" value="Eukaryota"/>
</dbReference>
<dbReference type="KEGG" id="phu:Phum_PHUM569560"/>
<dbReference type="InParanoid" id="E0W148"/>